<organism evidence="2 3">
    <name type="scientific">Acinetobacter qingfengensis</name>
    <dbReference type="NCBI Taxonomy" id="1262585"/>
    <lineage>
        <taxon>Bacteria</taxon>
        <taxon>Pseudomonadati</taxon>
        <taxon>Pseudomonadota</taxon>
        <taxon>Gammaproteobacteria</taxon>
        <taxon>Moraxellales</taxon>
        <taxon>Moraxellaceae</taxon>
        <taxon>Acinetobacter</taxon>
    </lineage>
</organism>
<sequence>MKKIIVSILAFSISTLSMAYKPPVGESKSVSVGVEATKEEIFKASKRALALEGYQITSSDLDAGVITTASKDYRIDPSYADCGKVMGIDYLKDKRTKTTVAQNIIIDENSLSIKSNIQGEYKVGSTTFDVTLTCLSKGLIEADLVEKIKNNLK</sequence>
<reference evidence="2 3" key="1">
    <citation type="submission" date="2016-09" db="EMBL/GenBank/DDBJ databases">
        <authorList>
            <person name="Capua I."/>
            <person name="De Benedictis P."/>
            <person name="Joannis T."/>
            <person name="Lombin L.H."/>
            <person name="Cattoli G."/>
        </authorList>
    </citation>
    <scope>NUCLEOTIDE SEQUENCE [LARGE SCALE GENOMIC DNA]</scope>
    <source>
        <strain evidence="2 3">ANC 4671</strain>
    </source>
</reference>
<dbReference type="AlphaFoldDB" id="A0A1E7REV9"/>
<dbReference type="Proteomes" id="UP000185895">
    <property type="component" value="Unassembled WGS sequence"/>
</dbReference>
<dbReference type="RefSeq" id="WP_070068716.1">
    <property type="nucleotide sequence ID" value="NZ_MKKK01000003.1"/>
</dbReference>
<evidence type="ECO:0000313" key="3">
    <source>
        <dbReference type="Proteomes" id="UP000185895"/>
    </source>
</evidence>
<name>A0A1E7REV9_9GAMM</name>
<keyword evidence="3" id="KW-1185">Reference proteome</keyword>
<feature type="chain" id="PRO_5043144681" evidence="1">
    <location>
        <begin position="20"/>
        <end position="153"/>
    </location>
</feature>
<accession>A0A1E7REV9</accession>
<evidence type="ECO:0000313" key="2">
    <source>
        <dbReference type="EMBL" id="OEY97792.1"/>
    </source>
</evidence>
<proteinExistence type="predicted"/>
<protein>
    <submittedName>
        <fullName evidence="2">Uncharacterized protein</fullName>
    </submittedName>
</protein>
<dbReference type="STRING" id="1262585.BJI46_07785"/>
<evidence type="ECO:0000256" key="1">
    <source>
        <dbReference type="SAM" id="SignalP"/>
    </source>
</evidence>
<keyword evidence="1" id="KW-0732">Signal</keyword>
<dbReference type="EMBL" id="MKKK01000003">
    <property type="protein sequence ID" value="OEY97792.1"/>
    <property type="molecule type" value="Genomic_DNA"/>
</dbReference>
<comment type="caution">
    <text evidence="2">The sequence shown here is derived from an EMBL/GenBank/DDBJ whole genome shotgun (WGS) entry which is preliminary data.</text>
</comment>
<gene>
    <name evidence="2" type="ORF">BJI46_07785</name>
</gene>
<feature type="signal peptide" evidence="1">
    <location>
        <begin position="1"/>
        <end position="19"/>
    </location>
</feature>
<dbReference type="OrthoDB" id="9204590at2"/>